<sequence length="215" mass="23964">MTATEPELSVKLSLSSSTYSFSNPTPPVLTLSIESHSDQPITLFTWKTPFDPPSGMVQSCFTVTDLVSNEYVPQTTVRMQRAPISRTRGSHDEKYFQTLHPHTPTIVSSAFDGGSSMRPQPRAIVERGWVLDEQGNELKIRRSTKACGVDGLESGHRYKVNIAPGALMGLWWKWGTKEEMLVEPGSLHWNFSELSPEQVPLEVGQIDGIEFSVEE</sequence>
<dbReference type="AlphaFoldDB" id="A0AAE0DHX4"/>
<accession>A0AAE0DHX4</accession>
<gene>
    <name evidence="1" type="ORF">OEA41_009693</name>
</gene>
<evidence type="ECO:0000313" key="1">
    <source>
        <dbReference type="EMBL" id="KAK3170306.1"/>
    </source>
</evidence>
<keyword evidence="2" id="KW-1185">Reference proteome</keyword>
<evidence type="ECO:0000313" key="2">
    <source>
        <dbReference type="Proteomes" id="UP001276659"/>
    </source>
</evidence>
<dbReference type="Proteomes" id="UP001276659">
    <property type="component" value="Unassembled WGS sequence"/>
</dbReference>
<comment type="caution">
    <text evidence="1">The sequence shown here is derived from an EMBL/GenBank/DDBJ whole genome shotgun (WGS) entry which is preliminary data.</text>
</comment>
<name>A0AAE0DHX4_9LECA</name>
<reference evidence="1" key="1">
    <citation type="submission" date="2022-11" db="EMBL/GenBank/DDBJ databases">
        <title>Chromosomal genome sequence assembly and mating type (MAT) locus characterization of the leprose asexual lichenized fungus Lepraria neglecta (Nyl.) Erichsen.</title>
        <authorList>
            <person name="Allen J.L."/>
            <person name="Pfeffer B."/>
        </authorList>
    </citation>
    <scope>NUCLEOTIDE SEQUENCE</scope>
    <source>
        <strain evidence="1">Allen 5258</strain>
    </source>
</reference>
<protein>
    <submittedName>
        <fullName evidence="1">Uncharacterized protein</fullName>
    </submittedName>
</protein>
<dbReference type="EMBL" id="JASNWA010000009">
    <property type="protein sequence ID" value="KAK3170306.1"/>
    <property type="molecule type" value="Genomic_DNA"/>
</dbReference>
<organism evidence="1 2">
    <name type="scientific">Lepraria neglecta</name>
    <dbReference type="NCBI Taxonomy" id="209136"/>
    <lineage>
        <taxon>Eukaryota</taxon>
        <taxon>Fungi</taxon>
        <taxon>Dikarya</taxon>
        <taxon>Ascomycota</taxon>
        <taxon>Pezizomycotina</taxon>
        <taxon>Lecanoromycetes</taxon>
        <taxon>OSLEUM clade</taxon>
        <taxon>Lecanoromycetidae</taxon>
        <taxon>Lecanorales</taxon>
        <taxon>Lecanorineae</taxon>
        <taxon>Stereocaulaceae</taxon>
        <taxon>Lepraria</taxon>
    </lineage>
</organism>
<proteinExistence type="predicted"/>